<sequence>MTDTKDVMKAIASAIDETVNPKGSPKSVGFVVLLFPFDGQPGNRVDYISNGNREDVVVALKEMVARFEGQPRQIGRA</sequence>
<dbReference type="EMBL" id="QJRY01000007">
    <property type="protein sequence ID" value="PYB71302.1"/>
    <property type="molecule type" value="Genomic_DNA"/>
</dbReference>
<evidence type="ECO:0000313" key="2">
    <source>
        <dbReference type="Proteomes" id="UP000247536"/>
    </source>
</evidence>
<evidence type="ECO:0000313" key="1">
    <source>
        <dbReference type="EMBL" id="PYB71302.1"/>
    </source>
</evidence>
<dbReference type="Proteomes" id="UP000247536">
    <property type="component" value="Unassembled WGS sequence"/>
</dbReference>
<name>A0ABX5NPV5_9HYPH</name>
<protein>
    <submittedName>
        <fullName evidence="1">Uncharacterized protein</fullName>
    </submittedName>
</protein>
<comment type="caution">
    <text evidence="1">The sequence shown here is derived from an EMBL/GenBank/DDBJ whole genome shotgun (WGS) entry which is preliminary data.</text>
</comment>
<accession>A0ABX5NPV5</accession>
<dbReference type="RefSeq" id="WP_110793092.1">
    <property type="nucleotide sequence ID" value="NZ_QJRY01000007.1"/>
</dbReference>
<reference evidence="1 2" key="1">
    <citation type="submission" date="2018-06" db="EMBL/GenBank/DDBJ databases">
        <title>Rhizobium wuzhouense sp. nov., isolated from roots of Oryza officinalis.</title>
        <authorList>
            <person name="Yuan T."/>
        </authorList>
    </citation>
    <scope>NUCLEOTIDE SEQUENCE [LARGE SCALE GENOMIC DNA]</scope>
    <source>
        <strain evidence="1 2">W44</strain>
    </source>
</reference>
<keyword evidence="2" id="KW-1185">Reference proteome</keyword>
<proteinExistence type="predicted"/>
<gene>
    <name evidence="1" type="ORF">DMY87_18265</name>
</gene>
<organism evidence="1 2">
    <name type="scientific">Rhizobium wuzhouense</name>
    <dbReference type="NCBI Taxonomy" id="1986026"/>
    <lineage>
        <taxon>Bacteria</taxon>
        <taxon>Pseudomonadati</taxon>
        <taxon>Pseudomonadota</taxon>
        <taxon>Alphaproteobacteria</taxon>
        <taxon>Hyphomicrobiales</taxon>
        <taxon>Rhizobiaceae</taxon>
        <taxon>Rhizobium/Agrobacterium group</taxon>
        <taxon>Rhizobium</taxon>
    </lineage>
</organism>